<evidence type="ECO:0000256" key="4">
    <source>
        <dbReference type="PROSITE-ProRule" id="PRU00335"/>
    </source>
</evidence>
<evidence type="ECO:0000313" key="6">
    <source>
        <dbReference type="EMBL" id="MEQ1409849.1"/>
    </source>
</evidence>
<evidence type="ECO:0000313" key="7">
    <source>
        <dbReference type="Proteomes" id="UP001496627"/>
    </source>
</evidence>
<dbReference type="SUPFAM" id="SSF46689">
    <property type="entry name" value="Homeodomain-like"/>
    <property type="match status" value="1"/>
</dbReference>
<evidence type="ECO:0000256" key="2">
    <source>
        <dbReference type="ARBA" id="ARBA00023125"/>
    </source>
</evidence>
<name>A0ABV0MG70_9HYPH</name>
<keyword evidence="7" id="KW-1185">Reference proteome</keyword>
<keyword evidence="1" id="KW-0805">Transcription regulation</keyword>
<dbReference type="InterPro" id="IPR009057">
    <property type="entry name" value="Homeodomain-like_sf"/>
</dbReference>
<dbReference type="Pfam" id="PF00440">
    <property type="entry name" value="TetR_N"/>
    <property type="match status" value="1"/>
</dbReference>
<dbReference type="PANTHER" id="PTHR30055">
    <property type="entry name" value="HTH-TYPE TRANSCRIPTIONAL REGULATOR RUTR"/>
    <property type="match status" value="1"/>
</dbReference>
<dbReference type="EMBL" id="JBEAAL010000074">
    <property type="protein sequence ID" value="MEQ1409849.1"/>
    <property type="molecule type" value="Genomic_DNA"/>
</dbReference>
<sequence length="210" mass="23619">MRRTKEQAAQTAEQILLAAENLFLEQGYDDVSLEEIAASANVTRGAVHWHFKNKQGLLRSMRRKALEPYRKLVDDLSENTRVASMDTLCTLISDMFRRIQAEPRYQGLFCAMARLDLTMAAKNEADGRTFREEKYALLVRIFELIEQESGLPDPWTPNKVASAFNASVSGLMLEWALGRGTIRLVPDGIVFVKALLGLWVNRGSPISSSQ</sequence>
<dbReference type="PROSITE" id="PS50977">
    <property type="entry name" value="HTH_TETR_2"/>
    <property type="match status" value="1"/>
</dbReference>
<reference evidence="6 7" key="1">
    <citation type="submission" date="2024-05" db="EMBL/GenBank/DDBJ databases">
        <title>Neorhizobium sp. Rsf11, a plant growth promoting and heavy metal resistant PAH-degrader.</title>
        <authorList>
            <person name="Golubev S.N."/>
            <person name="Muratova A.Y."/>
            <person name="Markelova M.I."/>
        </authorList>
    </citation>
    <scope>NUCLEOTIDE SEQUENCE [LARGE SCALE GENOMIC DNA]</scope>
    <source>
        <strain evidence="6 7">Rsf11</strain>
    </source>
</reference>
<accession>A0ABV0MG70</accession>
<protein>
    <submittedName>
        <fullName evidence="6">TetR/AcrR family transcriptional regulator</fullName>
    </submittedName>
</protein>
<organism evidence="6 7">
    <name type="scientific">Neorhizobium phenanthreniclasticum</name>
    <dbReference type="NCBI Taxonomy" id="3157917"/>
    <lineage>
        <taxon>Bacteria</taxon>
        <taxon>Pseudomonadati</taxon>
        <taxon>Pseudomonadota</taxon>
        <taxon>Alphaproteobacteria</taxon>
        <taxon>Hyphomicrobiales</taxon>
        <taxon>Rhizobiaceae</taxon>
        <taxon>Rhizobium/Agrobacterium group</taxon>
        <taxon>Neorhizobium</taxon>
    </lineage>
</organism>
<dbReference type="Proteomes" id="UP001496627">
    <property type="component" value="Unassembled WGS sequence"/>
</dbReference>
<dbReference type="InterPro" id="IPR001647">
    <property type="entry name" value="HTH_TetR"/>
</dbReference>
<dbReference type="InterPro" id="IPR050109">
    <property type="entry name" value="HTH-type_TetR-like_transc_reg"/>
</dbReference>
<gene>
    <name evidence="6" type="ORF">ABK249_33725</name>
</gene>
<dbReference type="PROSITE" id="PS01081">
    <property type="entry name" value="HTH_TETR_1"/>
    <property type="match status" value="1"/>
</dbReference>
<feature type="DNA-binding region" description="H-T-H motif" evidence="4">
    <location>
        <begin position="32"/>
        <end position="51"/>
    </location>
</feature>
<evidence type="ECO:0000256" key="1">
    <source>
        <dbReference type="ARBA" id="ARBA00023015"/>
    </source>
</evidence>
<comment type="caution">
    <text evidence="6">The sequence shown here is derived from an EMBL/GenBank/DDBJ whole genome shotgun (WGS) entry which is preliminary data.</text>
</comment>
<keyword evidence="2 4" id="KW-0238">DNA-binding</keyword>
<proteinExistence type="predicted"/>
<dbReference type="RefSeq" id="WP_210058902.1">
    <property type="nucleotide sequence ID" value="NZ_JBEAAL010000074.1"/>
</dbReference>
<evidence type="ECO:0000256" key="3">
    <source>
        <dbReference type="ARBA" id="ARBA00023163"/>
    </source>
</evidence>
<feature type="domain" description="HTH tetR-type" evidence="5">
    <location>
        <begin position="9"/>
        <end position="69"/>
    </location>
</feature>
<dbReference type="Gene3D" id="1.10.357.10">
    <property type="entry name" value="Tetracycline Repressor, domain 2"/>
    <property type="match status" value="1"/>
</dbReference>
<dbReference type="InterPro" id="IPR023772">
    <property type="entry name" value="DNA-bd_HTH_TetR-type_CS"/>
</dbReference>
<keyword evidence="3" id="KW-0804">Transcription</keyword>
<dbReference type="PRINTS" id="PR00455">
    <property type="entry name" value="HTHTETR"/>
</dbReference>
<dbReference type="PANTHER" id="PTHR30055:SF240">
    <property type="entry name" value="HTH-TYPE TRANSCRIPTIONAL REGULATOR ACRR"/>
    <property type="match status" value="1"/>
</dbReference>
<evidence type="ECO:0000259" key="5">
    <source>
        <dbReference type="PROSITE" id="PS50977"/>
    </source>
</evidence>